<evidence type="ECO:0000256" key="26">
    <source>
        <dbReference type="SAM" id="MobiDB-lite"/>
    </source>
</evidence>
<evidence type="ECO:0000256" key="21">
    <source>
        <dbReference type="ARBA" id="ARBA00044969"/>
    </source>
</evidence>
<reference evidence="30 31" key="1">
    <citation type="submission" date="2018-11" db="EMBL/GenBank/DDBJ databases">
        <title>Genome assembly of Steccherinum ochraceum LE-BIN_3174, the white-rot fungus of the Steccherinaceae family (The Residual Polyporoid clade, Polyporales, Basidiomycota).</title>
        <authorList>
            <person name="Fedorova T.V."/>
            <person name="Glazunova O.A."/>
            <person name="Landesman E.O."/>
            <person name="Moiseenko K.V."/>
            <person name="Psurtseva N.V."/>
            <person name="Savinova O.S."/>
            <person name="Shakhova N.V."/>
            <person name="Tyazhelova T.V."/>
            <person name="Vasina D.V."/>
        </authorList>
    </citation>
    <scope>NUCLEOTIDE SEQUENCE [LARGE SCALE GENOMIC DNA]</scope>
    <source>
        <strain evidence="30 31">LE-BIN_3174</strain>
    </source>
</reference>
<dbReference type="GO" id="GO:0016020">
    <property type="term" value="C:membrane"/>
    <property type="evidence" value="ECO:0007669"/>
    <property type="project" value="UniProtKB-SubCell"/>
</dbReference>
<evidence type="ECO:0000256" key="4">
    <source>
        <dbReference type="ARBA" id="ARBA00008435"/>
    </source>
</evidence>
<dbReference type="Pfam" id="PF06733">
    <property type="entry name" value="DEAD_2"/>
    <property type="match status" value="1"/>
</dbReference>
<feature type="transmembrane region" description="Helical" evidence="27">
    <location>
        <begin position="323"/>
        <end position="341"/>
    </location>
</feature>
<dbReference type="EMBL" id="RWJN01000142">
    <property type="protein sequence ID" value="TCD66273.1"/>
    <property type="molecule type" value="Genomic_DNA"/>
</dbReference>
<evidence type="ECO:0000256" key="27">
    <source>
        <dbReference type="SAM" id="Phobius"/>
    </source>
</evidence>
<evidence type="ECO:0000256" key="5">
    <source>
        <dbReference type="ARBA" id="ARBA00016387"/>
    </source>
</evidence>
<feature type="transmembrane region" description="Helical" evidence="27">
    <location>
        <begin position="242"/>
        <end position="261"/>
    </location>
</feature>
<dbReference type="PANTHER" id="PTHR11472:SF41">
    <property type="entry name" value="ATP-DEPENDENT DNA HELICASE DDX11-RELATED"/>
    <property type="match status" value="1"/>
</dbReference>
<comment type="subcellular location">
    <subcellularLocation>
        <location evidence="3">Membrane</location>
        <topology evidence="3">Multi-pass membrane protein</topology>
    </subcellularLocation>
    <subcellularLocation>
        <location evidence="2">Nucleus</location>
    </subcellularLocation>
</comment>
<feature type="transmembrane region" description="Helical" evidence="27">
    <location>
        <begin position="510"/>
        <end position="543"/>
    </location>
</feature>
<evidence type="ECO:0000259" key="28">
    <source>
        <dbReference type="PROSITE" id="PS50801"/>
    </source>
</evidence>
<comment type="cofactor">
    <cofactor evidence="1">
        <name>[4Fe-4S] cluster</name>
        <dbReference type="ChEBI" id="CHEBI:49883"/>
    </cofactor>
</comment>
<feature type="transmembrane region" description="Helical" evidence="27">
    <location>
        <begin position="150"/>
        <end position="169"/>
    </location>
</feature>
<accession>A0A4R0RHK1</accession>
<proteinExistence type="inferred from homology"/>
<evidence type="ECO:0000256" key="18">
    <source>
        <dbReference type="ARBA" id="ARBA00023242"/>
    </source>
</evidence>
<feature type="region of interest" description="Disordered" evidence="26">
    <location>
        <begin position="1"/>
        <end position="58"/>
    </location>
</feature>
<dbReference type="GO" id="GO:0006139">
    <property type="term" value="P:nucleobase-containing compound metabolic process"/>
    <property type="evidence" value="ECO:0007669"/>
    <property type="project" value="InterPro"/>
</dbReference>
<organism evidence="30 31">
    <name type="scientific">Steccherinum ochraceum</name>
    <dbReference type="NCBI Taxonomy" id="92696"/>
    <lineage>
        <taxon>Eukaryota</taxon>
        <taxon>Fungi</taxon>
        <taxon>Dikarya</taxon>
        <taxon>Basidiomycota</taxon>
        <taxon>Agaricomycotina</taxon>
        <taxon>Agaricomycetes</taxon>
        <taxon>Polyporales</taxon>
        <taxon>Steccherinaceae</taxon>
        <taxon>Steccherinum</taxon>
    </lineage>
</organism>
<comment type="catalytic activity">
    <reaction evidence="25">
        <text>ATP + H2O = ADP + phosphate + H(+)</text>
        <dbReference type="Rhea" id="RHEA:13065"/>
        <dbReference type="ChEBI" id="CHEBI:15377"/>
        <dbReference type="ChEBI" id="CHEBI:15378"/>
        <dbReference type="ChEBI" id="CHEBI:30616"/>
        <dbReference type="ChEBI" id="CHEBI:43474"/>
        <dbReference type="ChEBI" id="CHEBI:456216"/>
        <dbReference type="EC" id="5.6.2.3"/>
    </reaction>
</comment>
<dbReference type="NCBIfam" id="TIGR00815">
    <property type="entry name" value="sulP"/>
    <property type="match status" value="1"/>
</dbReference>
<keyword evidence="15" id="KW-0411">Iron-sulfur</keyword>
<feature type="transmembrane region" description="Helical" evidence="27">
    <location>
        <begin position="458"/>
        <end position="476"/>
    </location>
</feature>
<keyword evidence="31" id="KW-1185">Reference proteome</keyword>
<gene>
    <name evidence="30" type="ORF">EIP91_001602</name>
</gene>
<evidence type="ECO:0000256" key="23">
    <source>
        <dbReference type="ARBA" id="ARBA00045008"/>
    </source>
</evidence>
<comment type="caution">
    <text evidence="30">The sequence shown here is derived from an EMBL/GenBank/DDBJ whole genome shotgun (WGS) entry which is preliminary data.</text>
</comment>
<evidence type="ECO:0000256" key="7">
    <source>
        <dbReference type="ARBA" id="ARBA00022692"/>
    </source>
</evidence>
<protein>
    <recommendedName>
        <fullName evidence="6">ATP-dependent DNA helicase CHL1</fullName>
        <ecNumber evidence="21">5.6.2.3</ecNumber>
    </recommendedName>
    <alternativeName>
        <fullName evidence="5">ATP-dependent DNA helicase chl1</fullName>
    </alternativeName>
    <alternativeName>
        <fullName evidence="20">Chromosome loss protein 1</fullName>
    </alternativeName>
    <alternativeName>
        <fullName evidence="22 23">DNA 5'-3' helicase CHL1</fullName>
    </alternativeName>
</protein>
<feature type="transmembrane region" description="Helical" evidence="27">
    <location>
        <begin position="482"/>
        <end position="498"/>
    </location>
</feature>
<keyword evidence="8" id="KW-0479">Metal-binding</keyword>
<feature type="transmembrane region" description="Helical" evidence="27">
    <location>
        <begin position="293"/>
        <end position="311"/>
    </location>
</feature>
<dbReference type="PROSITE" id="PS51193">
    <property type="entry name" value="HELICASE_ATP_BIND_2"/>
    <property type="match status" value="1"/>
</dbReference>
<dbReference type="NCBIfam" id="TIGR00604">
    <property type="entry name" value="rad3"/>
    <property type="match status" value="1"/>
</dbReference>
<evidence type="ECO:0000256" key="2">
    <source>
        <dbReference type="ARBA" id="ARBA00004123"/>
    </source>
</evidence>
<feature type="transmembrane region" description="Helical" evidence="27">
    <location>
        <begin position="382"/>
        <end position="400"/>
    </location>
</feature>
<evidence type="ECO:0000259" key="29">
    <source>
        <dbReference type="PROSITE" id="PS51193"/>
    </source>
</evidence>
<dbReference type="GO" id="GO:0043139">
    <property type="term" value="F:5'-3' DNA helicase activity"/>
    <property type="evidence" value="ECO:0007669"/>
    <property type="project" value="UniProtKB-EC"/>
</dbReference>
<comment type="similarity">
    <text evidence="4">Belongs to the DEAD box helicase family. DEAH subfamily. DDX11/CHL1 sub-subfamily.</text>
</comment>
<evidence type="ECO:0000256" key="8">
    <source>
        <dbReference type="ARBA" id="ARBA00022723"/>
    </source>
</evidence>
<dbReference type="GO" id="GO:0051536">
    <property type="term" value="F:iron-sulfur cluster binding"/>
    <property type="evidence" value="ECO:0007669"/>
    <property type="project" value="UniProtKB-KW"/>
</dbReference>
<dbReference type="SMART" id="SM00491">
    <property type="entry name" value="HELICc2"/>
    <property type="match status" value="1"/>
</dbReference>
<evidence type="ECO:0000256" key="9">
    <source>
        <dbReference type="ARBA" id="ARBA00022741"/>
    </source>
</evidence>
<evidence type="ECO:0000256" key="22">
    <source>
        <dbReference type="ARBA" id="ARBA00044998"/>
    </source>
</evidence>
<evidence type="ECO:0000256" key="3">
    <source>
        <dbReference type="ARBA" id="ARBA00004141"/>
    </source>
</evidence>
<evidence type="ECO:0000256" key="15">
    <source>
        <dbReference type="ARBA" id="ARBA00023014"/>
    </source>
</evidence>
<keyword evidence="9" id="KW-0547">Nucleotide-binding</keyword>
<dbReference type="GO" id="GO:0003677">
    <property type="term" value="F:DNA binding"/>
    <property type="evidence" value="ECO:0007669"/>
    <property type="project" value="InterPro"/>
</dbReference>
<keyword evidence="11" id="KW-0347">Helicase</keyword>
<dbReference type="InterPro" id="IPR006555">
    <property type="entry name" value="ATP-dep_Helicase_C"/>
</dbReference>
<dbReference type="CDD" id="cd07042">
    <property type="entry name" value="STAS_SulP_like_sulfate_transporter"/>
    <property type="match status" value="1"/>
</dbReference>
<dbReference type="Pfam" id="PF00916">
    <property type="entry name" value="Sulfate_transp"/>
    <property type="match status" value="1"/>
</dbReference>
<comment type="function">
    <text evidence="24">ATP-dependent DNA helicase important for chromosome transmission and normal cell cycle progression in G(2)/M. May have a role in changing DNA topology to allow the loading of proteins involved in maintaining sister chromatid cohesion in the vicinity of the centromeres. Has a specific role in chromosome segregation during meiosis II.</text>
</comment>
<dbReference type="GO" id="GO:0005524">
    <property type="term" value="F:ATP binding"/>
    <property type="evidence" value="ECO:0007669"/>
    <property type="project" value="UniProtKB-KW"/>
</dbReference>
<name>A0A4R0RHK1_9APHY</name>
<dbReference type="EC" id="5.6.2.3" evidence="21"/>
<dbReference type="Gene3D" id="3.30.750.24">
    <property type="entry name" value="STAS domain"/>
    <property type="match status" value="1"/>
</dbReference>
<dbReference type="InterPro" id="IPR027417">
    <property type="entry name" value="P-loop_NTPase"/>
</dbReference>
<feature type="transmembrane region" description="Helical" evidence="27">
    <location>
        <begin position="207"/>
        <end position="230"/>
    </location>
</feature>
<keyword evidence="17" id="KW-0413">Isomerase</keyword>
<dbReference type="Proteomes" id="UP000292702">
    <property type="component" value="Unassembled WGS sequence"/>
</dbReference>
<evidence type="ECO:0000256" key="12">
    <source>
        <dbReference type="ARBA" id="ARBA00022840"/>
    </source>
</evidence>
<feature type="compositionally biased region" description="Polar residues" evidence="26">
    <location>
        <begin position="8"/>
        <end position="33"/>
    </location>
</feature>
<dbReference type="PANTHER" id="PTHR11472">
    <property type="entry name" value="DNA REPAIR DEAD HELICASE RAD3/XP-D SUBFAMILY MEMBER"/>
    <property type="match status" value="1"/>
</dbReference>
<evidence type="ECO:0000256" key="6">
    <source>
        <dbReference type="ARBA" id="ARBA00017386"/>
    </source>
</evidence>
<evidence type="ECO:0000256" key="16">
    <source>
        <dbReference type="ARBA" id="ARBA00023136"/>
    </source>
</evidence>
<keyword evidence="19" id="KW-0131">Cell cycle</keyword>
<evidence type="ECO:0000256" key="14">
    <source>
        <dbReference type="ARBA" id="ARBA00023004"/>
    </source>
</evidence>
<evidence type="ECO:0000256" key="19">
    <source>
        <dbReference type="ARBA" id="ARBA00023306"/>
    </source>
</evidence>
<feature type="compositionally biased region" description="Polar residues" evidence="26">
    <location>
        <begin position="867"/>
        <end position="876"/>
    </location>
</feature>
<evidence type="ECO:0000313" key="30">
    <source>
        <dbReference type="EMBL" id="TCD66273.1"/>
    </source>
</evidence>
<evidence type="ECO:0000256" key="24">
    <source>
        <dbReference type="ARBA" id="ARBA00045702"/>
    </source>
</evidence>
<dbReference type="SMART" id="SM00488">
    <property type="entry name" value="DEXDc2"/>
    <property type="match status" value="1"/>
</dbReference>
<dbReference type="InterPro" id="IPR011547">
    <property type="entry name" value="SLC26A/SulP_dom"/>
</dbReference>
<dbReference type="PROSITE" id="PS50801">
    <property type="entry name" value="STAS"/>
    <property type="match status" value="1"/>
</dbReference>
<feature type="domain" description="STAS" evidence="28">
    <location>
        <begin position="573"/>
        <end position="699"/>
    </location>
</feature>
<dbReference type="OrthoDB" id="267079at2759"/>
<evidence type="ECO:0000313" key="31">
    <source>
        <dbReference type="Proteomes" id="UP000292702"/>
    </source>
</evidence>
<keyword evidence="10" id="KW-0378">Hydrolase</keyword>
<dbReference type="Pfam" id="PF13307">
    <property type="entry name" value="Helicase_C_2"/>
    <property type="match status" value="1"/>
</dbReference>
<dbReference type="Pfam" id="PF01740">
    <property type="entry name" value="STAS"/>
    <property type="match status" value="1"/>
</dbReference>
<dbReference type="Gene3D" id="3.40.50.300">
    <property type="entry name" value="P-loop containing nucleotide triphosphate hydrolases"/>
    <property type="match status" value="2"/>
</dbReference>
<dbReference type="GO" id="GO:0034085">
    <property type="term" value="P:establishment of sister chromatid cohesion"/>
    <property type="evidence" value="ECO:0007669"/>
    <property type="project" value="TreeGrafter"/>
</dbReference>
<keyword evidence="7 27" id="KW-0812">Transmembrane</keyword>
<evidence type="ECO:0000256" key="17">
    <source>
        <dbReference type="ARBA" id="ARBA00023235"/>
    </source>
</evidence>
<evidence type="ECO:0000256" key="11">
    <source>
        <dbReference type="ARBA" id="ARBA00022806"/>
    </source>
</evidence>
<dbReference type="InterPro" id="IPR013020">
    <property type="entry name" value="Rad3/Chl1-like"/>
</dbReference>
<dbReference type="SUPFAM" id="SSF52091">
    <property type="entry name" value="SpoIIaa-like"/>
    <property type="match status" value="1"/>
</dbReference>
<feature type="domain" description="Helicase ATP-binding" evidence="29">
    <location>
        <begin position="758"/>
        <end position="1066"/>
    </location>
</feature>
<dbReference type="InterPro" id="IPR010614">
    <property type="entry name" value="RAD3-like_helicase_DEAD"/>
</dbReference>
<dbReference type="GO" id="GO:0055085">
    <property type="term" value="P:transmembrane transport"/>
    <property type="evidence" value="ECO:0007669"/>
    <property type="project" value="InterPro"/>
</dbReference>
<dbReference type="STRING" id="92696.A0A4R0RHK1"/>
<keyword evidence="16 27" id="KW-0472">Membrane</keyword>
<evidence type="ECO:0000256" key="20">
    <source>
        <dbReference type="ARBA" id="ARBA00029709"/>
    </source>
</evidence>
<dbReference type="InterPro" id="IPR045028">
    <property type="entry name" value="DinG/Rad3-like"/>
</dbReference>
<dbReference type="InterPro" id="IPR036513">
    <property type="entry name" value="STAS_dom_sf"/>
</dbReference>
<evidence type="ECO:0000256" key="25">
    <source>
        <dbReference type="ARBA" id="ARBA00048954"/>
    </source>
</evidence>
<evidence type="ECO:0000256" key="13">
    <source>
        <dbReference type="ARBA" id="ARBA00022989"/>
    </source>
</evidence>
<evidence type="ECO:0000256" key="1">
    <source>
        <dbReference type="ARBA" id="ARBA00001966"/>
    </source>
</evidence>
<dbReference type="GO" id="GO:0046872">
    <property type="term" value="F:metal ion binding"/>
    <property type="evidence" value="ECO:0007669"/>
    <property type="project" value="UniProtKB-KW"/>
</dbReference>
<keyword evidence="18" id="KW-0539">Nucleus</keyword>
<dbReference type="GO" id="GO:0016818">
    <property type="term" value="F:hydrolase activity, acting on acid anhydrides, in phosphorus-containing anhydrides"/>
    <property type="evidence" value="ECO:0007669"/>
    <property type="project" value="InterPro"/>
</dbReference>
<keyword evidence="12" id="KW-0067">ATP-binding</keyword>
<dbReference type="InterPro" id="IPR006554">
    <property type="entry name" value="Helicase-like_DEXD_c2"/>
</dbReference>
<dbReference type="InterPro" id="IPR014013">
    <property type="entry name" value="Helic_SF1/SF2_ATP-bd_DinG/Rad3"/>
</dbReference>
<feature type="region of interest" description="Disordered" evidence="26">
    <location>
        <begin position="867"/>
        <end position="886"/>
    </location>
</feature>
<dbReference type="InterPro" id="IPR001902">
    <property type="entry name" value="SLC26A/SulP_fam"/>
</dbReference>
<keyword evidence="14" id="KW-0408">Iron</keyword>
<dbReference type="FunFam" id="3.40.50.300:FF:001372">
    <property type="entry name" value="ATP-dependent DNA helicase chl1"/>
    <property type="match status" value="1"/>
</dbReference>
<evidence type="ECO:0000256" key="10">
    <source>
        <dbReference type="ARBA" id="ARBA00022801"/>
    </source>
</evidence>
<sequence length="1520" mass="168156">MDPKDALSGNTQPSQATTAPHTRSLTSYPSVASSLKGEIMSGGPSGARTPRTPSATMDENAPLLDSALAQVEQGMHTPTQYGGISSPAGIPQHSRKPTANWAKVQYYVPSTAWIPNYSWSLLGGDVLAGITVASMLIPQSVSYATSLAKLSPVTGLFSAAIPGIVYALLGTSRQLNVAPEAALSLLVGQAVSEILHHDHHENTNPELAGLAISTVITFQVGLISFLLGFFRLGFLDVVLSRALLRGFVTAVAVVISIEQLIPMFGLTALHHQVNPQSTLEKFVFLVDNAFTNGHRTTTIISFAALAALVLMRNFKNLFKKYWFIYRIPEVLIVVVVSTVLSDEFGWDEDGVDILGSVPINVGGDFVRFPLHKITLRYLRKTTSTAVLIAVAGFLDSIVAAKQNAAKFEYSISPNRELVALGASNIVASFVPGTLPAYGSITRSRVNGDVGGRTQMASLVCSALVLLATFFLLPWLYFLPKCVLASIICLVVFSLLAEVPHDVKFYWNMRAWLDLTLMTLTFVFTIVWNVEIGIAVSVVISLLLVVHRSSRARMAILGRVPGTDKWKSIADTDETEAVEEVPGVLMVRLRENLDFANTAQLKERLRRLELYGLDKHHPSEEPHRQFAQILVFHMADVETIDASAVQIFREILETYQHREVGLYITHLKRPVRVQFERAGIVELLGEENILKDMSNEQERARRGQLGPETEDRDWVVAQTMERKRRELEADDLEYAERLRKAKKKEELLRKAARGRVQKRQKVTHDPRDDDLDDAQFLPEFDQVADEEDNVSPAAAPSSSLRVIDAVVGRLHRPDDSKSKEEEEIACTKIYYASRTHSQLSQVLHELKKLKIKLSVSVVAPDNERVVTSLPSTGSTKRSLAEADENIDDDKDSCNARAVSLGSRKQLCINEKLKAKAGDLDEACRQRLSEKGDRRCRFLPPADDEARMLDFRDQVLATPKDIEDMVEAGLNAQTCPYFGARRAIPQAQLVMLPYNLLLQKAARESLGIDLTNQVVIVDEAHNLISTLLSLSAVNLPLRTLTTSLHQLSIYLTKFRNRLSTTNSLHLKRLTGLLEALSKYATEWGENRVQEKDKKSASVVMTSGELLDQLGQKVQGINFLEVEVYLRKSKIARKISGYCVKELERAAGQDPVKLAKLARLSSSTPPLHTVESFILSLTTISDDAADGRVTFTMHDGQVEIKYQHLNPSTHFKEVIDTARSVVLAGGTMSPISDVTNQLFSTLAEDRLTTFSCGHIIPISNLQTLILKKGPRGGELQFKYERRNDQSTIAELGQIVLNFSSIVPGGMVIFVPSYSFLHLVTAAWEGSGMMDKFRAKKKVFMEPQEASAVEAILREYATEIQDLSHKSTSPDSVTGKKQPGAMLFAVIGAKLSEGLNFTDELARAVLVVGLPFANLASPELKERMNYVNRLEQSRGSKRASGAKDAATELYENMCMNAVNQSIGRAIRHRGDWAALVLIDGRYSAPRIRQKLPKWIGEHTTVTETFGEAMKELGRFYREKRAGST</sequence>
<keyword evidence="13 27" id="KW-1133">Transmembrane helix</keyword>
<dbReference type="InterPro" id="IPR002645">
    <property type="entry name" value="STAS_dom"/>
</dbReference>
<dbReference type="GO" id="GO:0005634">
    <property type="term" value="C:nucleus"/>
    <property type="evidence" value="ECO:0007669"/>
    <property type="project" value="UniProtKB-SubCell"/>
</dbReference>